<dbReference type="PIRSF" id="PIRSF000071">
    <property type="entry name" value="Rubredoxin"/>
    <property type="match status" value="1"/>
</dbReference>
<evidence type="ECO:0000256" key="1">
    <source>
        <dbReference type="ARBA" id="ARBA00002360"/>
    </source>
</evidence>
<dbReference type="Gene3D" id="2.20.28.10">
    <property type="match status" value="1"/>
</dbReference>
<keyword evidence="3 7" id="KW-0813">Transport</keyword>
<dbReference type="PANTHER" id="PTHR47627">
    <property type="entry name" value="RUBREDOXIN"/>
    <property type="match status" value="1"/>
</dbReference>
<dbReference type="InterPro" id="IPR024935">
    <property type="entry name" value="Rubredoxin_dom"/>
</dbReference>
<evidence type="ECO:0000259" key="9">
    <source>
        <dbReference type="PROSITE" id="PS50903"/>
    </source>
</evidence>
<dbReference type="InterPro" id="IPR024922">
    <property type="entry name" value="Rubredoxin"/>
</dbReference>
<dbReference type="PROSITE" id="PS50903">
    <property type="entry name" value="RUBREDOXIN_LIKE"/>
    <property type="match status" value="1"/>
</dbReference>
<evidence type="ECO:0000256" key="4">
    <source>
        <dbReference type="ARBA" id="ARBA00022723"/>
    </source>
</evidence>
<dbReference type="EMBL" id="FORX01000006">
    <property type="protein sequence ID" value="SFJ71851.1"/>
    <property type="molecule type" value="Genomic_DNA"/>
</dbReference>
<dbReference type="GO" id="GO:0009055">
    <property type="term" value="F:electron transfer activity"/>
    <property type="evidence" value="ECO:0007669"/>
    <property type="project" value="InterPro"/>
</dbReference>
<evidence type="ECO:0000256" key="5">
    <source>
        <dbReference type="ARBA" id="ARBA00022982"/>
    </source>
</evidence>
<keyword evidence="4 7" id="KW-0479">Metal-binding</keyword>
<evidence type="ECO:0000256" key="7">
    <source>
        <dbReference type="PIRNR" id="PIRNR000071"/>
    </source>
</evidence>
<feature type="domain" description="Rubredoxin-like" evidence="9">
    <location>
        <begin position="1"/>
        <end position="52"/>
    </location>
</feature>
<proteinExistence type="inferred from homology"/>
<dbReference type="FunFam" id="2.20.28.10:FF:000001">
    <property type="entry name" value="Rubredoxin"/>
    <property type="match status" value="1"/>
</dbReference>
<protein>
    <recommendedName>
        <fullName evidence="7">Rubredoxin</fullName>
    </recommendedName>
</protein>
<keyword evidence="6 7" id="KW-0408">Iron</keyword>
<comment type="cofactor">
    <cofactor evidence="7 8">
        <name>Fe(3+)</name>
        <dbReference type="ChEBI" id="CHEBI:29034"/>
    </cofactor>
    <text evidence="7 8">Binds 1 Fe(3+) ion per subunit.</text>
</comment>
<comment type="similarity">
    <text evidence="2 7">Belongs to the rubredoxin family.</text>
</comment>
<dbReference type="Pfam" id="PF00301">
    <property type="entry name" value="Rubredoxin"/>
    <property type="match status" value="1"/>
</dbReference>
<dbReference type="STRING" id="52560.SAMN04488082_10616"/>
<dbReference type="SUPFAM" id="SSF57802">
    <property type="entry name" value="Rubredoxin-like"/>
    <property type="match status" value="1"/>
</dbReference>
<dbReference type="AlphaFoldDB" id="A0A1I3TQD1"/>
<dbReference type="NCBIfam" id="NF045768">
    <property type="entry name" value="RubredRD"/>
    <property type="match status" value="1"/>
</dbReference>
<accession>A0A1I3TQD1</accession>
<dbReference type="Proteomes" id="UP000198635">
    <property type="component" value="Unassembled WGS sequence"/>
</dbReference>
<dbReference type="OrthoDB" id="9808980at2"/>
<feature type="binding site" evidence="8">
    <location>
        <position position="6"/>
    </location>
    <ligand>
        <name>Fe cation</name>
        <dbReference type="ChEBI" id="CHEBI:24875"/>
    </ligand>
</feature>
<keyword evidence="5 7" id="KW-0249">Electron transport</keyword>
<dbReference type="RefSeq" id="WP_092373798.1">
    <property type="nucleotide sequence ID" value="NZ_FORX01000006.1"/>
</dbReference>
<evidence type="ECO:0000256" key="8">
    <source>
        <dbReference type="PIRSR" id="PIRSR000071-1"/>
    </source>
</evidence>
<dbReference type="CDD" id="cd00730">
    <property type="entry name" value="rubredoxin"/>
    <property type="match status" value="1"/>
</dbReference>
<dbReference type="GO" id="GO:0005506">
    <property type="term" value="F:iron ion binding"/>
    <property type="evidence" value="ECO:0007669"/>
    <property type="project" value="InterPro"/>
</dbReference>
<evidence type="ECO:0000256" key="3">
    <source>
        <dbReference type="ARBA" id="ARBA00022448"/>
    </source>
</evidence>
<evidence type="ECO:0000256" key="6">
    <source>
        <dbReference type="ARBA" id="ARBA00023004"/>
    </source>
</evidence>
<evidence type="ECO:0000313" key="11">
    <source>
        <dbReference type="Proteomes" id="UP000198635"/>
    </source>
</evidence>
<dbReference type="PRINTS" id="PR00163">
    <property type="entry name" value="RUBREDOXIN"/>
</dbReference>
<dbReference type="PROSITE" id="PS00202">
    <property type="entry name" value="RUBREDOXIN"/>
    <property type="match status" value="1"/>
</dbReference>
<gene>
    <name evidence="10" type="ORF">SAMN04488082_10616</name>
</gene>
<feature type="binding site" evidence="8">
    <location>
        <position position="42"/>
    </location>
    <ligand>
        <name>Fe cation</name>
        <dbReference type="ChEBI" id="CHEBI:24875"/>
    </ligand>
</feature>
<evidence type="ECO:0000313" key="10">
    <source>
        <dbReference type="EMBL" id="SFJ71851.1"/>
    </source>
</evidence>
<reference evidence="11" key="1">
    <citation type="submission" date="2016-10" db="EMBL/GenBank/DDBJ databases">
        <authorList>
            <person name="Varghese N."/>
            <person name="Submissions S."/>
        </authorList>
    </citation>
    <scope>NUCLEOTIDE SEQUENCE [LARGE SCALE GENOMIC DNA]</scope>
    <source>
        <strain evidence="11">DSM 5918</strain>
    </source>
</reference>
<dbReference type="InterPro" id="IPR018527">
    <property type="entry name" value="Rubredoxin_Fe_BS"/>
</dbReference>
<comment type="function">
    <text evidence="1">Rubredoxin is a small nonheme, iron protein lacking acid-labile sulfide. Its single Fe, chelated to 4 Cys, functions as an electron acceptor and may also stabilize the conformation of the molecule.</text>
</comment>
<name>A0A1I3TQD1_9BACT</name>
<keyword evidence="11" id="KW-1185">Reference proteome</keyword>
<dbReference type="PANTHER" id="PTHR47627:SF1">
    <property type="entry name" value="RUBREDOXIN-1-RELATED"/>
    <property type="match status" value="1"/>
</dbReference>
<evidence type="ECO:0000256" key="2">
    <source>
        <dbReference type="ARBA" id="ARBA00005337"/>
    </source>
</evidence>
<sequence>MDKYVCTLCGYVYDPAAGDPDNGVAPGTKFEDVPDDWTCPICGAGKEDFAKED</sequence>
<feature type="binding site" evidence="8">
    <location>
        <position position="39"/>
    </location>
    <ligand>
        <name>Fe cation</name>
        <dbReference type="ChEBI" id="CHEBI:24875"/>
    </ligand>
</feature>
<organism evidence="10 11">
    <name type="scientific">Desulfomicrobium apsheronum</name>
    <dbReference type="NCBI Taxonomy" id="52560"/>
    <lineage>
        <taxon>Bacteria</taxon>
        <taxon>Pseudomonadati</taxon>
        <taxon>Thermodesulfobacteriota</taxon>
        <taxon>Desulfovibrionia</taxon>
        <taxon>Desulfovibrionales</taxon>
        <taxon>Desulfomicrobiaceae</taxon>
        <taxon>Desulfomicrobium</taxon>
    </lineage>
</organism>
<feature type="binding site" evidence="8">
    <location>
        <position position="9"/>
    </location>
    <ligand>
        <name>Fe cation</name>
        <dbReference type="ChEBI" id="CHEBI:24875"/>
    </ligand>
</feature>
<dbReference type="GO" id="GO:0043448">
    <property type="term" value="P:alkane catabolic process"/>
    <property type="evidence" value="ECO:0007669"/>
    <property type="project" value="TreeGrafter"/>
</dbReference>
<dbReference type="InterPro" id="IPR024934">
    <property type="entry name" value="Rubredoxin-like_dom"/>
</dbReference>
<dbReference type="InterPro" id="IPR050526">
    <property type="entry name" value="Rubredoxin_ET"/>
</dbReference>